<evidence type="ECO:0000259" key="1">
    <source>
        <dbReference type="SMART" id="SM00644"/>
    </source>
</evidence>
<dbReference type="SUPFAM" id="SSF55846">
    <property type="entry name" value="N-acetylmuramoyl-L-alanine amidase-like"/>
    <property type="match status" value="1"/>
</dbReference>
<gene>
    <name evidence="2" type="ORF">GCM10009804_63040</name>
</gene>
<keyword evidence="3" id="KW-1185">Reference proteome</keyword>
<dbReference type="InterPro" id="IPR002502">
    <property type="entry name" value="Amidase_domain"/>
</dbReference>
<dbReference type="Proteomes" id="UP001501705">
    <property type="component" value="Unassembled WGS sequence"/>
</dbReference>
<evidence type="ECO:0000313" key="3">
    <source>
        <dbReference type="Proteomes" id="UP001501705"/>
    </source>
</evidence>
<dbReference type="Pfam" id="PF03984">
    <property type="entry name" value="DUF346"/>
    <property type="match status" value="6"/>
</dbReference>
<evidence type="ECO:0000313" key="2">
    <source>
        <dbReference type="EMBL" id="GAA1597911.1"/>
    </source>
</evidence>
<protein>
    <recommendedName>
        <fullName evidence="1">N-acetylmuramoyl-L-alanine amidase domain-containing protein</fullName>
    </recommendedName>
</protein>
<dbReference type="RefSeq" id="WP_344239362.1">
    <property type="nucleotide sequence ID" value="NZ_BAAAPH010000025.1"/>
</dbReference>
<feature type="domain" description="N-acetylmuramoyl-L-alanine amidase" evidence="1">
    <location>
        <begin position="34"/>
        <end position="175"/>
    </location>
</feature>
<dbReference type="InterPro" id="IPR007132">
    <property type="entry name" value="DUF346"/>
</dbReference>
<proteinExistence type="predicted"/>
<dbReference type="SMART" id="SM00644">
    <property type="entry name" value="Ami_2"/>
    <property type="match status" value="1"/>
</dbReference>
<sequence length="517" mass="56136">MRRRPDQADLMAVIPWLADVLRSAGVQVVEEGNWQGRGVSGSFNPFGVLWHHTAARSSPSNPAPALNIVINGRSDLQGPLAHALVDYNGVFHIVSANRCNHAGAARASGPIPAGDGNTMMIGWEIDYDGVNQQMTPAQYDASLRATAAVLTQLGRDSSYARGHRETSTTGKIDPSFIDLDVMRSDVAALMANGGGVAGQAYRYLDQQHVAAVGATGTLTNLMWSPATDKVIQDWGSSKLVGRPIGYPHNGQQHVFARSSENTISHWWQAGSGAPVLDHWGTEGRVLSNPSGFSYPHQQHLFYRNPDGNLEHKFWDQGTDQISTGVWAGGPFVGSPHAFVHRNQQHIFGRGPNGELKHWYWIPGQNPANDNWGITSGVASDPTGFSTGSQHHVFFRNTEGQLQHHFFDDGSGQLLGDVWAGGPFVGNPHAFTHKGQQHVFARKENGDLLHYYWSPTIDPPANDNWGAVGVVVGDPVGLSTPDAHHVFYRIADGSLEHRFFIDTEGRLATDNWGGAIAV</sequence>
<dbReference type="InterPro" id="IPR036505">
    <property type="entry name" value="Amidase/PGRP_sf"/>
</dbReference>
<accession>A0ABN2E6C5</accession>
<dbReference type="Gene3D" id="3.40.80.10">
    <property type="entry name" value="Peptidoglycan recognition protein-like"/>
    <property type="match status" value="1"/>
</dbReference>
<dbReference type="Gene3D" id="2.120.10.70">
    <property type="entry name" value="Fucose-specific lectin"/>
    <property type="match status" value="1"/>
</dbReference>
<dbReference type="SUPFAM" id="SSF89372">
    <property type="entry name" value="Fucose-specific lectin"/>
    <property type="match status" value="2"/>
</dbReference>
<reference evidence="2 3" key="1">
    <citation type="journal article" date="2019" name="Int. J. Syst. Evol. Microbiol.">
        <title>The Global Catalogue of Microorganisms (GCM) 10K type strain sequencing project: providing services to taxonomists for standard genome sequencing and annotation.</title>
        <authorList>
            <consortium name="The Broad Institute Genomics Platform"/>
            <consortium name="The Broad Institute Genome Sequencing Center for Infectious Disease"/>
            <person name="Wu L."/>
            <person name="Ma J."/>
        </authorList>
    </citation>
    <scope>NUCLEOTIDE SEQUENCE [LARGE SCALE GENOMIC DNA]</scope>
    <source>
        <strain evidence="2 3">JCM 15572</strain>
    </source>
</reference>
<name>A0ABN2E6C5_9ACTN</name>
<dbReference type="EMBL" id="BAAAPH010000025">
    <property type="protein sequence ID" value="GAA1597911.1"/>
    <property type="molecule type" value="Genomic_DNA"/>
</dbReference>
<organism evidence="2 3">
    <name type="scientific">Kribbella hippodromi</name>
    <dbReference type="NCBI Taxonomy" id="434347"/>
    <lineage>
        <taxon>Bacteria</taxon>
        <taxon>Bacillati</taxon>
        <taxon>Actinomycetota</taxon>
        <taxon>Actinomycetes</taxon>
        <taxon>Propionibacteriales</taxon>
        <taxon>Kribbellaceae</taxon>
        <taxon>Kribbella</taxon>
    </lineage>
</organism>
<dbReference type="Pfam" id="PF01510">
    <property type="entry name" value="Amidase_2"/>
    <property type="match status" value="1"/>
</dbReference>
<comment type="caution">
    <text evidence="2">The sequence shown here is derived from an EMBL/GenBank/DDBJ whole genome shotgun (WGS) entry which is preliminary data.</text>
</comment>